<feature type="transmembrane region" description="Helical" evidence="5">
    <location>
        <begin position="64"/>
        <end position="83"/>
    </location>
</feature>
<protein>
    <submittedName>
        <fullName evidence="6">Energy-coupling factor transporter transmembrane protein EcfT</fullName>
    </submittedName>
</protein>
<name>A0A3G2R2A9_9FIRM</name>
<keyword evidence="7" id="KW-1185">Reference proteome</keyword>
<evidence type="ECO:0000313" key="6">
    <source>
        <dbReference type="EMBL" id="AYO29626.1"/>
    </source>
</evidence>
<feature type="transmembrane region" description="Helical" evidence="5">
    <location>
        <begin position="40"/>
        <end position="57"/>
    </location>
</feature>
<sequence length="309" mass="35149">MIEDFFYKEKGLFLQTLHPVSALVYVGVIFILALMFTNPLYLIGLLICIGLAILAVGGFSIWEFYLRGIIYMMIPIIVLNPLISRMGDTILWMGPTIPVYGRLIITLESIFFSLVMSIRLLDVVSIFCLYNIMIHPDKILNIFSRVTFKSALILSIATRMFPAMIKQLANIKEVQVVRGVDFETGTLKERLKKYTGLINILVLSSLEDSMEMAEAMQARAYGSGKRTCYYKDLFRPRDTLCLASSLMALLFSIYGQIKGFIVFEFYPRTGQIIKGPDTVWMLAIILVLLLVPLILNWGWLHCPHFSSKI</sequence>
<keyword evidence="2 5" id="KW-0812">Transmembrane</keyword>
<feature type="transmembrane region" description="Helical" evidence="5">
    <location>
        <begin position="240"/>
        <end position="266"/>
    </location>
</feature>
<evidence type="ECO:0000256" key="2">
    <source>
        <dbReference type="ARBA" id="ARBA00022692"/>
    </source>
</evidence>
<organism evidence="6 7">
    <name type="scientific">Biomaibacter acetigenes</name>
    <dbReference type="NCBI Taxonomy" id="2316383"/>
    <lineage>
        <taxon>Bacteria</taxon>
        <taxon>Bacillati</taxon>
        <taxon>Bacillota</taxon>
        <taxon>Clostridia</taxon>
        <taxon>Thermosediminibacterales</taxon>
        <taxon>Tepidanaerobacteraceae</taxon>
        <taxon>Biomaibacter</taxon>
    </lineage>
</organism>
<gene>
    <name evidence="6" type="ORF">D2962_02510</name>
</gene>
<accession>A0A3G2R2A9</accession>
<dbReference type="AlphaFoldDB" id="A0A3G2R2A9"/>
<dbReference type="Pfam" id="PF02361">
    <property type="entry name" value="CbiQ"/>
    <property type="match status" value="1"/>
</dbReference>
<evidence type="ECO:0000313" key="7">
    <source>
        <dbReference type="Proteomes" id="UP000280960"/>
    </source>
</evidence>
<keyword evidence="4 5" id="KW-0472">Membrane</keyword>
<dbReference type="EMBL" id="CP033169">
    <property type="protein sequence ID" value="AYO29626.1"/>
    <property type="molecule type" value="Genomic_DNA"/>
</dbReference>
<dbReference type="Proteomes" id="UP000280960">
    <property type="component" value="Chromosome"/>
</dbReference>
<dbReference type="CDD" id="cd16914">
    <property type="entry name" value="EcfT"/>
    <property type="match status" value="1"/>
</dbReference>
<evidence type="ECO:0000256" key="3">
    <source>
        <dbReference type="ARBA" id="ARBA00022989"/>
    </source>
</evidence>
<proteinExistence type="predicted"/>
<evidence type="ECO:0000256" key="1">
    <source>
        <dbReference type="ARBA" id="ARBA00004141"/>
    </source>
</evidence>
<feature type="transmembrane region" description="Helical" evidence="5">
    <location>
        <begin position="278"/>
        <end position="300"/>
    </location>
</feature>
<feature type="transmembrane region" description="Helical" evidence="5">
    <location>
        <begin position="12"/>
        <end position="34"/>
    </location>
</feature>
<reference evidence="6 7" key="1">
    <citation type="submission" date="2018-10" db="EMBL/GenBank/DDBJ databases">
        <authorList>
            <person name="Zhang X."/>
        </authorList>
    </citation>
    <scope>NUCLEOTIDE SEQUENCE [LARGE SCALE GENOMIC DNA]</scope>
    <source>
        <strain evidence="6 7">SK-G1</strain>
    </source>
</reference>
<evidence type="ECO:0000256" key="4">
    <source>
        <dbReference type="ARBA" id="ARBA00023136"/>
    </source>
</evidence>
<evidence type="ECO:0000256" key="5">
    <source>
        <dbReference type="SAM" id="Phobius"/>
    </source>
</evidence>
<dbReference type="InterPro" id="IPR003339">
    <property type="entry name" value="ABC/ECF_trnsptr_transmembrane"/>
</dbReference>
<dbReference type="PANTHER" id="PTHR33514:SF13">
    <property type="entry name" value="PROTEIN ABCI12, CHLOROPLASTIC"/>
    <property type="match status" value="1"/>
</dbReference>
<dbReference type="RefSeq" id="WP_122014019.1">
    <property type="nucleotide sequence ID" value="NZ_CP033169.1"/>
</dbReference>
<feature type="transmembrane region" description="Helical" evidence="5">
    <location>
        <begin position="103"/>
        <end position="130"/>
    </location>
</feature>
<dbReference type="PANTHER" id="PTHR33514">
    <property type="entry name" value="PROTEIN ABCI12, CHLOROPLASTIC"/>
    <property type="match status" value="1"/>
</dbReference>
<comment type="subcellular location">
    <subcellularLocation>
        <location evidence="1">Membrane</location>
        <topology evidence="1">Multi-pass membrane protein</topology>
    </subcellularLocation>
</comment>
<dbReference type="KEGG" id="bacg:D2962_02510"/>
<keyword evidence="3 5" id="KW-1133">Transmembrane helix</keyword>
<dbReference type="GO" id="GO:0005886">
    <property type="term" value="C:plasma membrane"/>
    <property type="evidence" value="ECO:0007669"/>
    <property type="project" value="UniProtKB-ARBA"/>
</dbReference>